<dbReference type="RefSeq" id="WP_039588623.1">
    <property type="nucleotide sequence ID" value="NZ_JQGJ02000002.1"/>
</dbReference>
<gene>
    <name evidence="10" type="ORF">JZ00_01685</name>
</gene>
<proteinExistence type="inferred from homology"/>
<evidence type="ECO:0000256" key="1">
    <source>
        <dbReference type="ARBA" id="ARBA00004442"/>
    </source>
</evidence>
<comment type="similarity">
    <text evidence="2">Belongs to the outer membrane factor (OMF) (TC 1.B.17) family.</text>
</comment>
<comment type="caution">
    <text evidence="10">The sequence shown here is derived from an EMBL/GenBank/DDBJ whole genome shotgun (WGS) entry which is preliminary data.</text>
</comment>
<evidence type="ECO:0000256" key="5">
    <source>
        <dbReference type="ARBA" id="ARBA00023136"/>
    </source>
</evidence>
<name>A0A0B1Z673_9PSED</name>
<evidence type="ECO:0000256" key="8">
    <source>
        <dbReference type="ARBA" id="ARBA00023288"/>
    </source>
</evidence>
<keyword evidence="4" id="KW-0812">Transmembrane</keyword>
<dbReference type="EMBL" id="JQGJ01000001">
    <property type="protein sequence ID" value="KHK66574.1"/>
    <property type="molecule type" value="Genomic_DNA"/>
</dbReference>
<evidence type="ECO:0000256" key="6">
    <source>
        <dbReference type="ARBA" id="ARBA00023139"/>
    </source>
</evidence>
<dbReference type="PANTHER" id="PTHR30203:SF24">
    <property type="entry name" value="BLR4935 PROTEIN"/>
    <property type="match status" value="1"/>
</dbReference>
<evidence type="ECO:0000256" key="7">
    <source>
        <dbReference type="ARBA" id="ARBA00023237"/>
    </source>
</evidence>
<dbReference type="Gene3D" id="1.20.1600.10">
    <property type="entry name" value="Outer membrane efflux proteins (OEP)"/>
    <property type="match status" value="1"/>
</dbReference>
<keyword evidence="3" id="KW-1134">Transmembrane beta strand</keyword>
<evidence type="ECO:0000313" key="10">
    <source>
        <dbReference type="EMBL" id="KHK66574.1"/>
    </source>
</evidence>
<sequence length="420" mass="46657">MSAFLFPRRGYLGVLAAAFWAAPWLAVQAQPLTFERAQALAEQSAPENLARQAQVASAQQAVGPADALPDPKLILGIDNLPIEGPDRYTLNRDSMTMRRIGLMQEVPNSDKRQARRQLAEASVGRAEAEQRAMQLEIKRQTAVSWLDVYYAERSVGLFDQLDRQIEMLRSTVQSLIAGGSAQPGELLQADQEALALQDRRDELNRDVAVARAKLRRWIGNEADQPLQGGVPNLNLAAPHLQQRIASHPELRAASARVGEASAELNEAIAEKTPDWGVEFAYNNRDNQFGDMVMVQFTFDLPLFVGTRQGPKINARQQSVSQMEAEQEALLRAHQAELEGGIAELEQLRRTLSRTEKTLIPLASKRADLELAAYQAGNSQLTSVITAQRDLIEAQLRQIEQQRKLSQLSASLYYAYVEGLR</sequence>
<feature type="coiled-coil region" evidence="9">
    <location>
        <begin position="330"/>
        <end position="357"/>
    </location>
</feature>
<evidence type="ECO:0000256" key="2">
    <source>
        <dbReference type="ARBA" id="ARBA00007613"/>
    </source>
</evidence>
<accession>A0A0B1Z673</accession>
<evidence type="ECO:0000256" key="9">
    <source>
        <dbReference type="SAM" id="Coils"/>
    </source>
</evidence>
<dbReference type="PANTHER" id="PTHR30203">
    <property type="entry name" value="OUTER MEMBRANE CATION EFFLUX PROTEIN"/>
    <property type="match status" value="1"/>
</dbReference>
<keyword evidence="9" id="KW-0175">Coiled coil</keyword>
<keyword evidence="7" id="KW-0998">Cell outer membrane</keyword>
<protein>
    <submittedName>
        <fullName evidence="10">Transporter</fullName>
    </submittedName>
</protein>
<evidence type="ECO:0000256" key="3">
    <source>
        <dbReference type="ARBA" id="ARBA00022452"/>
    </source>
</evidence>
<keyword evidence="5" id="KW-0472">Membrane</keyword>
<dbReference type="OrthoDB" id="5607838at2"/>
<organism evidence="10 11">
    <name type="scientific">Pseudomonas frederiksbergensis</name>
    <dbReference type="NCBI Taxonomy" id="104087"/>
    <lineage>
        <taxon>Bacteria</taxon>
        <taxon>Pseudomonadati</taxon>
        <taxon>Pseudomonadota</taxon>
        <taxon>Gammaproteobacteria</taxon>
        <taxon>Pseudomonadales</taxon>
        <taxon>Pseudomonadaceae</taxon>
        <taxon>Pseudomonas</taxon>
    </lineage>
</organism>
<dbReference type="GO" id="GO:0015562">
    <property type="term" value="F:efflux transmembrane transporter activity"/>
    <property type="evidence" value="ECO:0007669"/>
    <property type="project" value="InterPro"/>
</dbReference>
<dbReference type="Pfam" id="PF02321">
    <property type="entry name" value="OEP"/>
    <property type="match status" value="1"/>
</dbReference>
<comment type="subcellular location">
    <subcellularLocation>
        <location evidence="1">Cell outer membrane</location>
    </subcellularLocation>
</comment>
<reference evidence="11" key="1">
    <citation type="submission" date="2015-03" db="EMBL/GenBank/DDBJ databases">
        <title>Pseudomonas frederiksbergensis hydrocarbon degrader.</title>
        <authorList>
            <person name="Brown L.M."/>
            <person name="Ruiz O.N."/>
            <person name="Mueller S."/>
            <person name="Gunasekera T.S."/>
        </authorList>
    </citation>
    <scope>NUCLEOTIDE SEQUENCE [LARGE SCALE GENOMIC DNA]</scope>
    <source>
        <strain evidence="11">SI8</strain>
    </source>
</reference>
<keyword evidence="6" id="KW-0564">Palmitate</keyword>
<dbReference type="AlphaFoldDB" id="A0A0B1Z673"/>
<dbReference type="SUPFAM" id="SSF56954">
    <property type="entry name" value="Outer membrane efflux proteins (OEP)"/>
    <property type="match status" value="1"/>
</dbReference>
<dbReference type="InterPro" id="IPR010131">
    <property type="entry name" value="MdtP/NodT-like"/>
</dbReference>
<evidence type="ECO:0000256" key="4">
    <source>
        <dbReference type="ARBA" id="ARBA00022692"/>
    </source>
</evidence>
<dbReference type="InterPro" id="IPR003423">
    <property type="entry name" value="OMP_efflux"/>
</dbReference>
<dbReference type="Proteomes" id="UP000030949">
    <property type="component" value="Unassembled WGS sequence"/>
</dbReference>
<feature type="coiled-coil region" evidence="9">
    <location>
        <begin position="111"/>
        <end position="138"/>
    </location>
</feature>
<evidence type="ECO:0000313" key="11">
    <source>
        <dbReference type="Proteomes" id="UP000030949"/>
    </source>
</evidence>
<keyword evidence="8" id="KW-0449">Lipoprotein</keyword>
<dbReference type="GO" id="GO:0016020">
    <property type="term" value="C:membrane"/>
    <property type="evidence" value="ECO:0007669"/>
    <property type="project" value="UniProtKB-SubCell"/>
</dbReference>
<feature type="coiled-coil region" evidence="9">
    <location>
        <begin position="186"/>
        <end position="213"/>
    </location>
</feature>